<organism evidence="3 4">
    <name type="scientific">Caenorhabditis bovis</name>
    <dbReference type="NCBI Taxonomy" id="2654633"/>
    <lineage>
        <taxon>Eukaryota</taxon>
        <taxon>Metazoa</taxon>
        <taxon>Ecdysozoa</taxon>
        <taxon>Nematoda</taxon>
        <taxon>Chromadorea</taxon>
        <taxon>Rhabditida</taxon>
        <taxon>Rhabditina</taxon>
        <taxon>Rhabditomorpha</taxon>
        <taxon>Rhabditoidea</taxon>
        <taxon>Rhabditidae</taxon>
        <taxon>Peloderinae</taxon>
        <taxon>Caenorhabditis</taxon>
    </lineage>
</organism>
<feature type="transmembrane region" description="Helical" evidence="2">
    <location>
        <begin position="159"/>
        <end position="179"/>
    </location>
</feature>
<keyword evidence="2" id="KW-1133">Transmembrane helix</keyword>
<comment type="caution">
    <text evidence="3">The sequence shown here is derived from an EMBL/GenBank/DDBJ whole genome shotgun (WGS) entry which is preliminary data.</text>
</comment>
<evidence type="ECO:0000256" key="2">
    <source>
        <dbReference type="SAM" id="Phobius"/>
    </source>
</evidence>
<dbReference type="EMBL" id="CADEPM010000002">
    <property type="protein sequence ID" value="CAB3400585.1"/>
    <property type="molecule type" value="Genomic_DNA"/>
</dbReference>
<proteinExistence type="predicted"/>
<dbReference type="AlphaFoldDB" id="A0A8S1EIK7"/>
<evidence type="ECO:0000313" key="3">
    <source>
        <dbReference type="EMBL" id="CAB3400585.1"/>
    </source>
</evidence>
<protein>
    <submittedName>
        <fullName evidence="3">Uncharacterized protein</fullName>
    </submittedName>
</protein>
<feature type="compositionally biased region" description="Basic and acidic residues" evidence="1">
    <location>
        <begin position="34"/>
        <end position="45"/>
    </location>
</feature>
<reference evidence="3 4" key="1">
    <citation type="submission" date="2020-04" db="EMBL/GenBank/DDBJ databases">
        <authorList>
            <person name="Laetsch R D."/>
            <person name="Stevens L."/>
            <person name="Kumar S."/>
            <person name="Blaxter L. M."/>
        </authorList>
    </citation>
    <scope>NUCLEOTIDE SEQUENCE [LARGE SCALE GENOMIC DNA]</scope>
</reference>
<keyword evidence="2" id="KW-0812">Transmembrane</keyword>
<keyword evidence="4" id="KW-1185">Reference proteome</keyword>
<evidence type="ECO:0000313" key="4">
    <source>
        <dbReference type="Proteomes" id="UP000494206"/>
    </source>
</evidence>
<dbReference type="OrthoDB" id="8250049at2759"/>
<keyword evidence="2" id="KW-0472">Membrane</keyword>
<evidence type="ECO:0000256" key="1">
    <source>
        <dbReference type="SAM" id="MobiDB-lite"/>
    </source>
</evidence>
<feature type="transmembrane region" description="Helical" evidence="2">
    <location>
        <begin position="185"/>
        <end position="206"/>
    </location>
</feature>
<feature type="region of interest" description="Disordered" evidence="1">
    <location>
        <begin position="22"/>
        <end position="45"/>
    </location>
</feature>
<dbReference type="PANTHER" id="PTHR31193">
    <property type="entry name" value="TRANSMEMBRANE PROTEIN C9ORF91"/>
    <property type="match status" value="1"/>
</dbReference>
<dbReference type="Proteomes" id="UP000494206">
    <property type="component" value="Unassembled WGS sequence"/>
</dbReference>
<name>A0A8S1EIK7_9PELO</name>
<dbReference type="Pfam" id="PF14800">
    <property type="entry name" value="DUF4481"/>
    <property type="match status" value="1"/>
</dbReference>
<dbReference type="PANTHER" id="PTHR31193:SF1">
    <property type="entry name" value="TRANSMEMBRANE PROTEIN 268"/>
    <property type="match status" value="1"/>
</dbReference>
<accession>A0A8S1EIK7</accession>
<gene>
    <name evidence="3" type="ORF">CBOVIS_LOCUS3490</name>
</gene>
<sequence>MTTEGEVRKGWETFDQISLSRLSVADEEGQPPKSAEEKEVVDIKDVKPVVDQNSIKDTPSGSAAILDPVSLNKEHNKPKPAQPSIISAPHNVNGKVLATVYPDNLTCDWVTPPHYDPYSMPSILAIDVPALPGEDYINVVKKIISDPRFKMFSTAYSRIIALWMVLWIFALAMTLLYQTQGGWPVMIWCLIWGVILFIGIYVCAIVRKRIRVGLNEAVAEANAMIVNRHFLIGIEDRGQLSCHKTVIHFLRFNVAECTAEIIKQLKIKKTGGCVFGTNVALEAELSGEEIEKEAAQLILDYSQEYVKSVVKKRLHFPSRPIHGVSNYMPKHCRQHLCFCQFIDDKKFNAKPKKWYERYV</sequence>
<dbReference type="InterPro" id="IPR028054">
    <property type="entry name" value="DUF4481"/>
</dbReference>